<dbReference type="Proteomes" id="UP000253383">
    <property type="component" value="Unassembled WGS sequence"/>
</dbReference>
<dbReference type="Pfam" id="PF02597">
    <property type="entry name" value="ThiS"/>
    <property type="match status" value="1"/>
</dbReference>
<dbReference type="PANTHER" id="PTHR33359:SF1">
    <property type="entry name" value="MOLYBDOPTERIN SYNTHASE SULFUR CARRIER SUBUNIT"/>
    <property type="match status" value="1"/>
</dbReference>
<dbReference type="InterPro" id="IPR012675">
    <property type="entry name" value="Beta-grasp_dom_sf"/>
</dbReference>
<dbReference type="Gene3D" id="3.10.20.30">
    <property type="match status" value="1"/>
</dbReference>
<gene>
    <name evidence="4" type="ORF">DUE52_30435</name>
</gene>
<accession>A0A368JFA2</accession>
<dbReference type="SUPFAM" id="SSF54285">
    <property type="entry name" value="MoaD/ThiS"/>
    <property type="match status" value="1"/>
</dbReference>
<comment type="similarity">
    <text evidence="2">Belongs to the MoaD family.</text>
</comment>
<dbReference type="InterPro" id="IPR003749">
    <property type="entry name" value="ThiS/MoaD-like"/>
</dbReference>
<evidence type="ECO:0000256" key="1">
    <source>
        <dbReference type="ARBA" id="ARBA00022741"/>
    </source>
</evidence>
<evidence type="ECO:0000256" key="2">
    <source>
        <dbReference type="ARBA" id="ARBA00024200"/>
    </source>
</evidence>
<dbReference type="EMBL" id="QOWE01000036">
    <property type="protein sequence ID" value="RCR65746.1"/>
    <property type="molecule type" value="Genomic_DNA"/>
</dbReference>
<name>A0A368JFA2_9BACT</name>
<dbReference type="PANTHER" id="PTHR33359">
    <property type="entry name" value="MOLYBDOPTERIN SYNTHASE SULFUR CARRIER SUBUNIT"/>
    <property type="match status" value="1"/>
</dbReference>
<comment type="caution">
    <text evidence="4">The sequence shown here is derived from an EMBL/GenBank/DDBJ whole genome shotgun (WGS) entry which is preliminary data.</text>
</comment>
<keyword evidence="5" id="KW-1185">Reference proteome</keyword>
<proteinExistence type="inferred from homology"/>
<sequence>MSNRISVQLFGITREIVGSSALTLDLPQPGQVGELLSNLKEQYPALTGLRSLLVAVNGEYAEADQPLHPNDEIALIPPVSGG</sequence>
<dbReference type="InterPro" id="IPR044672">
    <property type="entry name" value="MOCS2A"/>
</dbReference>
<dbReference type="InterPro" id="IPR016155">
    <property type="entry name" value="Mopterin_synth/thiamin_S_b"/>
</dbReference>
<dbReference type="OrthoDB" id="598356at2"/>
<dbReference type="AlphaFoldDB" id="A0A368JFA2"/>
<dbReference type="UniPathway" id="UPA00344"/>
<dbReference type="GO" id="GO:0006777">
    <property type="term" value="P:Mo-molybdopterin cofactor biosynthetic process"/>
    <property type="evidence" value="ECO:0007669"/>
    <property type="project" value="InterPro"/>
</dbReference>
<dbReference type="RefSeq" id="WP_114409915.1">
    <property type="nucleotide sequence ID" value="NZ_QOWE01000036.1"/>
</dbReference>
<dbReference type="GO" id="GO:1990133">
    <property type="term" value="C:molybdopterin adenylyltransferase complex"/>
    <property type="evidence" value="ECO:0007669"/>
    <property type="project" value="TreeGrafter"/>
</dbReference>
<evidence type="ECO:0000256" key="3">
    <source>
        <dbReference type="ARBA" id="ARBA00024247"/>
    </source>
</evidence>
<dbReference type="GO" id="GO:0000166">
    <property type="term" value="F:nucleotide binding"/>
    <property type="evidence" value="ECO:0007669"/>
    <property type="project" value="UniProtKB-KW"/>
</dbReference>
<protein>
    <recommendedName>
        <fullName evidence="3">Molybdopterin synthase sulfur carrier subunit</fullName>
    </recommendedName>
</protein>
<dbReference type="CDD" id="cd00754">
    <property type="entry name" value="Ubl_MoaD"/>
    <property type="match status" value="1"/>
</dbReference>
<evidence type="ECO:0000313" key="4">
    <source>
        <dbReference type="EMBL" id="RCR65746.1"/>
    </source>
</evidence>
<reference evidence="4 5" key="1">
    <citation type="submission" date="2018-07" db="EMBL/GenBank/DDBJ databases">
        <title>Genome analysis of Larkinella rosea.</title>
        <authorList>
            <person name="Zhou Z."/>
            <person name="Wang G."/>
        </authorList>
    </citation>
    <scope>NUCLEOTIDE SEQUENCE [LARGE SCALE GENOMIC DNA]</scope>
    <source>
        <strain evidence="5">zzj9</strain>
    </source>
</reference>
<organism evidence="4 5">
    <name type="scientific">Larkinella punicea</name>
    <dbReference type="NCBI Taxonomy" id="2315727"/>
    <lineage>
        <taxon>Bacteria</taxon>
        <taxon>Pseudomonadati</taxon>
        <taxon>Bacteroidota</taxon>
        <taxon>Cytophagia</taxon>
        <taxon>Cytophagales</taxon>
        <taxon>Spirosomataceae</taxon>
        <taxon>Larkinella</taxon>
    </lineage>
</organism>
<evidence type="ECO:0000313" key="5">
    <source>
        <dbReference type="Proteomes" id="UP000253383"/>
    </source>
</evidence>
<keyword evidence="1" id="KW-0547">Nucleotide-binding</keyword>